<protein>
    <submittedName>
        <fullName evidence="3">Hydroxylase/desaturase CTB9</fullName>
    </submittedName>
</protein>
<dbReference type="RefSeq" id="XP_047765303.1">
    <property type="nucleotide sequence ID" value="XM_047910559.1"/>
</dbReference>
<dbReference type="OrthoDB" id="412788at2759"/>
<keyword evidence="1" id="KW-0560">Oxidoreductase</keyword>
<evidence type="ECO:0000256" key="1">
    <source>
        <dbReference type="ARBA" id="ARBA00023002"/>
    </source>
</evidence>
<dbReference type="GO" id="GO:0016491">
    <property type="term" value="F:oxidoreductase activity"/>
    <property type="evidence" value="ECO:0007669"/>
    <property type="project" value="UniProtKB-KW"/>
</dbReference>
<dbReference type="PANTHER" id="PTHR34598">
    <property type="entry name" value="BLL6449 PROTEIN"/>
    <property type="match status" value="1"/>
</dbReference>
<gene>
    <name evidence="3" type="ORF">CLAFUR5_11411</name>
</gene>
<name>A0A9Q8USM5_PASFU</name>
<comment type="similarity">
    <text evidence="2">Belongs to the asaB hydroxylase/desaturase family.</text>
</comment>
<dbReference type="EMBL" id="CP090170">
    <property type="protein sequence ID" value="UJO20937.1"/>
    <property type="molecule type" value="Genomic_DNA"/>
</dbReference>
<dbReference type="AlphaFoldDB" id="A0A9Q8USM5"/>
<accession>A0A9Q8USM5</accession>
<dbReference type="GeneID" id="71991289"/>
<dbReference type="InterPro" id="IPR044053">
    <property type="entry name" value="AsaB-like"/>
</dbReference>
<reference evidence="3" key="1">
    <citation type="submission" date="2021-12" db="EMBL/GenBank/DDBJ databases">
        <authorList>
            <person name="Zaccaron A."/>
            <person name="Stergiopoulos I."/>
        </authorList>
    </citation>
    <scope>NUCLEOTIDE SEQUENCE</scope>
    <source>
        <strain evidence="3">Race5_Kim</strain>
    </source>
</reference>
<keyword evidence="4" id="KW-1185">Reference proteome</keyword>
<proteinExistence type="inferred from homology"/>
<evidence type="ECO:0000313" key="4">
    <source>
        <dbReference type="Proteomes" id="UP000756132"/>
    </source>
</evidence>
<organism evidence="3 4">
    <name type="scientific">Passalora fulva</name>
    <name type="common">Tomato leaf mold</name>
    <name type="synonym">Cladosporium fulvum</name>
    <dbReference type="NCBI Taxonomy" id="5499"/>
    <lineage>
        <taxon>Eukaryota</taxon>
        <taxon>Fungi</taxon>
        <taxon>Dikarya</taxon>
        <taxon>Ascomycota</taxon>
        <taxon>Pezizomycotina</taxon>
        <taxon>Dothideomycetes</taxon>
        <taxon>Dothideomycetidae</taxon>
        <taxon>Mycosphaerellales</taxon>
        <taxon>Mycosphaerellaceae</taxon>
        <taxon>Fulvia</taxon>
    </lineage>
</organism>
<evidence type="ECO:0000313" key="3">
    <source>
        <dbReference type="EMBL" id="UJO20937.1"/>
    </source>
</evidence>
<sequence length="291" mass="33505">MPSRIDENQKPTVEADLNYRLDPTLGGTEVIWGGVYGQLRRKYHKIPVTITDERGYEDQFKLDEHGFQLEYAPGPGLELHNGAAPLRGTKYDNDCEALLKKVTECSRVYVISTLTRRRGYDETRINGEDQDKPDMEMTPGNASARFVHIDQSYSGARKRLYLDMGAEEAKKMEKTRWQVNNEPLGLCDARSVTEEQLHDTIHLVPVKWPATPPENKMWQVAPPDYPGQHKWHYFSKMQPEECLIMKMFDSKKTGVARRLAHSAFPTPHDFGPPRRSVETRCFCFWEDESAD</sequence>
<evidence type="ECO:0000256" key="2">
    <source>
        <dbReference type="ARBA" id="ARBA00023604"/>
    </source>
</evidence>
<dbReference type="Proteomes" id="UP000756132">
    <property type="component" value="Chromosome 8"/>
</dbReference>
<dbReference type="KEGG" id="ffu:CLAFUR5_11411"/>
<reference evidence="3" key="2">
    <citation type="journal article" date="2022" name="Microb. Genom.">
        <title>A chromosome-scale genome assembly of the tomato pathogen Cladosporium fulvum reveals a compartmentalized genome architecture and the presence of a dispensable chromosome.</title>
        <authorList>
            <person name="Zaccaron A.Z."/>
            <person name="Chen L.H."/>
            <person name="Samaras A."/>
            <person name="Stergiopoulos I."/>
        </authorList>
    </citation>
    <scope>NUCLEOTIDE SEQUENCE</scope>
    <source>
        <strain evidence="3">Race5_Kim</strain>
    </source>
</reference>
<dbReference type="NCBIfam" id="NF041278">
    <property type="entry name" value="CmcJ_NvfI_EfuI"/>
    <property type="match status" value="1"/>
</dbReference>
<dbReference type="PANTHER" id="PTHR34598:SF3">
    <property type="entry name" value="OXIDOREDUCTASE AN1597"/>
    <property type="match status" value="1"/>
</dbReference>